<dbReference type="PANTHER" id="PTHR43735">
    <property type="entry name" value="APOPTOSIS-INDUCING FACTOR 1"/>
    <property type="match status" value="1"/>
</dbReference>
<dbReference type="EnsemblFungi" id="FOXG_10356T0">
    <property type="protein sequence ID" value="FOXG_10356P0"/>
    <property type="gene ID" value="FOXG_10356"/>
</dbReference>
<dbReference type="GO" id="GO:0005737">
    <property type="term" value="C:cytoplasm"/>
    <property type="evidence" value="ECO:0007669"/>
    <property type="project" value="TreeGrafter"/>
</dbReference>
<dbReference type="Gene3D" id="3.50.50.100">
    <property type="match status" value="1"/>
</dbReference>
<dbReference type="VEuPathDB" id="FungiDB:FOXG_10356"/>
<gene>
    <name evidence="5" type="primary">28951839</name>
</gene>
<keyword evidence="4" id="KW-0560">Oxidoreductase</keyword>
<name>A0A0D2Y262_FUSOF</name>
<dbReference type="STRING" id="426428.A0A0D2Y262"/>
<dbReference type="InterPro" id="IPR023753">
    <property type="entry name" value="FAD/NAD-binding_dom"/>
</dbReference>
<reference evidence="5" key="2">
    <citation type="submission" date="2025-08" db="UniProtKB">
        <authorList>
            <consortium name="EnsemblFungi"/>
        </authorList>
    </citation>
    <scope>IDENTIFICATION</scope>
    <source>
        <strain evidence="5">4287 / CBS 123668 / FGSC 9935 / NRRL 34936</strain>
    </source>
</reference>
<keyword evidence="2" id="KW-0285">Flavoprotein</keyword>
<protein>
    <submittedName>
        <fullName evidence="5">Uncharacterized protein</fullName>
    </submittedName>
</protein>
<evidence type="ECO:0000256" key="4">
    <source>
        <dbReference type="ARBA" id="ARBA00023002"/>
    </source>
</evidence>
<dbReference type="GO" id="GO:0050660">
    <property type="term" value="F:flavin adenine dinucleotide binding"/>
    <property type="evidence" value="ECO:0007669"/>
    <property type="project" value="TreeGrafter"/>
</dbReference>
<evidence type="ECO:0000256" key="2">
    <source>
        <dbReference type="ARBA" id="ARBA00022630"/>
    </source>
</evidence>
<dbReference type="InterPro" id="IPR036188">
    <property type="entry name" value="FAD/NAD-bd_sf"/>
</dbReference>
<keyword evidence="3" id="KW-0274">FAD</keyword>
<reference evidence="6" key="1">
    <citation type="journal article" date="2012" name="Mol. Plant Microbe Interact.">
        <title>A highly conserved effector in Fusarium oxysporum is required for full virulence on Arabidopsis.</title>
        <authorList>
            <person name="Thatcher L.F."/>
            <person name="Gardiner D.M."/>
            <person name="Kazan K."/>
            <person name="Manners J."/>
        </authorList>
    </citation>
    <scope>NUCLEOTIDE SEQUENCE [LARGE SCALE GENOMIC DNA]</scope>
    <source>
        <strain evidence="6">Fo5176</strain>
    </source>
</reference>
<comment type="similarity">
    <text evidence="1">Belongs to the FAD-dependent oxidoreductase family.</text>
</comment>
<sequence>MTKTVVILGAGWAGLPLAHKLLKHTLPKVPDLKVILASPNSHFFWNVAATRGIIPDAIPDEQLFLPIKPGFNQYPSENFEFLLGKADGVDAESSTVHVISNENTRREITYDELVIATGSRLASDLPLKPVGTHQETISAWKQLQSEVGGSKSIVIAGGGATGTEVAGELAARYGSSKSITLVISGAQPLEGALGSVRASISRDLKTLGVRLIYNARVTEAKKSERGQGAEVHLSNGSTLTTDLYLPLHGIKLNTSFVPPSLLDSGGNIKLDERMRVAGTKNIWGIGDVGNIDPKQLTITDNQIIHLATALDATLTGNGDIKPYQPASKKMIFVSLGKKYATGQIGNWKLFSFIVSYVKGRKLFVDTAEGYVGGKHLRHAAI</sequence>
<dbReference type="PANTHER" id="PTHR43735:SF3">
    <property type="entry name" value="FERROPTOSIS SUPPRESSOR PROTEIN 1"/>
    <property type="match status" value="1"/>
</dbReference>
<dbReference type="Proteomes" id="UP000002489">
    <property type="component" value="Unassembled WGS sequence"/>
</dbReference>
<proteinExistence type="inferred from homology"/>
<dbReference type="GO" id="GO:0004174">
    <property type="term" value="F:electron-transferring-flavoprotein dehydrogenase activity"/>
    <property type="evidence" value="ECO:0007669"/>
    <property type="project" value="TreeGrafter"/>
</dbReference>
<dbReference type="PRINTS" id="PR00368">
    <property type="entry name" value="FADPNR"/>
</dbReference>
<dbReference type="PRINTS" id="PR00469">
    <property type="entry name" value="PNDRDTASEII"/>
</dbReference>
<evidence type="ECO:0000256" key="1">
    <source>
        <dbReference type="ARBA" id="ARBA00006442"/>
    </source>
</evidence>
<evidence type="ECO:0000313" key="6">
    <source>
        <dbReference type="Proteomes" id="UP000002489"/>
    </source>
</evidence>
<evidence type="ECO:0000313" key="5">
    <source>
        <dbReference type="EnsemblFungi" id="FOXG_10356P0"/>
    </source>
</evidence>
<accession>A0A0D2Y262</accession>
<dbReference type="Pfam" id="PF07992">
    <property type="entry name" value="Pyr_redox_2"/>
    <property type="match status" value="1"/>
</dbReference>
<dbReference type="SUPFAM" id="SSF51905">
    <property type="entry name" value="FAD/NAD(P)-binding domain"/>
    <property type="match status" value="1"/>
</dbReference>
<evidence type="ECO:0000256" key="3">
    <source>
        <dbReference type="ARBA" id="ARBA00022827"/>
    </source>
</evidence>
<dbReference type="AlphaFoldDB" id="A0A0D2Y262"/>
<organism evidence="5 6">
    <name type="scientific">Fusarium oxysporum (strain Fo5176)</name>
    <name type="common">Fusarium vascular wilt</name>
    <dbReference type="NCBI Taxonomy" id="660025"/>
    <lineage>
        <taxon>Eukaryota</taxon>
        <taxon>Fungi</taxon>
        <taxon>Dikarya</taxon>
        <taxon>Ascomycota</taxon>
        <taxon>Pezizomycotina</taxon>
        <taxon>Sordariomycetes</taxon>
        <taxon>Hypocreomycetidae</taxon>
        <taxon>Hypocreales</taxon>
        <taxon>Nectriaceae</taxon>
        <taxon>Fusarium</taxon>
        <taxon>Fusarium oxysporum species complex</taxon>
    </lineage>
</organism>